<feature type="region of interest" description="Disordered" evidence="1">
    <location>
        <begin position="48"/>
        <end position="94"/>
    </location>
</feature>
<name>A0AAD5XZT9_9FUNG</name>
<protein>
    <submittedName>
        <fullName evidence="2">Uncharacterized protein</fullName>
    </submittedName>
</protein>
<sequence length="188" mass="20482">MIGSPTRSANEAAVLKEKKADNKIQEDSAVKTANNLISIHNLTLADFADKKQEVPSKDKKNSKDGEVMSENKKNDQLESVNDENSALKKNPLKKGPKIALKINTSLLKIPQTPVSSPCDKNGSLPFSPRIPVISVARLGSGNNKSTRTYLTPRSIPGNVVTKSTRITESSNDEESASVNLLKNRYKLL</sequence>
<organism evidence="2 3">
    <name type="scientific">Clydaea vesicula</name>
    <dbReference type="NCBI Taxonomy" id="447962"/>
    <lineage>
        <taxon>Eukaryota</taxon>
        <taxon>Fungi</taxon>
        <taxon>Fungi incertae sedis</taxon>
        <taxon>Chytridiomycota</taxon>
        <taxon>Chytridiomycota incertae sedis</taxon>
        <taxon>Chytridiomycetes</taxon>
        <taxon>Lobulomycetales</taxon>
        <taxon>Lobulomycetaceae</taxon>
        <taxon>Clydaea</taxon>
    </lineage>
</organism>
<accession>A0AAD5XZT9</accession>
<proteinExistence type="predicted"/>
<comment type="caution">
    <text evidence="2">The sequence shown here is derived from an EMBL/GenBank/DDBJ whole genome shotgun (WGS) entry which is preliminary data.</text>
</comment>
<feature type="region of interest" description="Disordered" evidence="1">
    <location>
        <begin position="1"/>
        <end position="23"/>
    </location>
</feature>
<feature type="compositionally biased region" description="Basic and acidic residues" evidence="1">
    <location>
        <begin position="48"/>
        <end position="76"/>
    </location>
</feature>
<gene>
    <name evidence="2" type="ORF">HK099_005070</name>
</gene>
<keyword evidence="3" id="KW-1185">Reference proteome</keyword>
<dbReference type="Proteomes" id="UP001211065">
    <property type="component" value="Unassembled WGS sequence"/>
</dbReference>
<evidence type="ECO:0000313" key="3">
    <source>
        <dbReference type="Proteomes" id="UP001211065"/>
    </source>
</evidence>
<dbReference type="AlphaFoldDB" id="A0AAD5XZT9"/>
<dbReference type="EMBL" id="JADGJW010000380">
    <property type="protein sequence ID" value="KAJ3218432.1"/>
    <property type="molecule type" value="Genomic_DNA"/>
</dbReference>
<reference evidence="2" key="1">
    <citation type="submission" date="2020-05" db="EMBL/GenBank/DDBJ databases">
        <title>Phylogenomic resolution of chytrid fungi.</title>
        <authorList>
            <person name="Stajich J.E."/>
            <person name="Amses K."/>
            <person name="Simmons R."/>
            <person name="Seto K."/>
            <person name="Myers J."/>
            <person name="Bonds A."/>
            <person name="Quandt C.A."/>
            <person name="Barry K."/>
            <person name="Liu P."/>
            <person name="Grigoriev I."/>
            <person name="Longcore J.E."/>
            <person name="James T.Y."/>
        </authorList>
    </citation>
    <scope>NUCLEOTIDE SEQUENCE</scope>
    <source>
        <strain evidence="2">JEL0476</strain>
    </source>
</reference>
<evidence type="ECO:0000256" key="1">
    <source>
        <dbReference type="SAM" id="MobiDB-lite"/>
    </source>
</evidence>
<evidence type="ECO:0000313" key="2">
    <source>
        <dbReference type="EMBL" id="KAJ3218432.1"/>
    </source>
</evidence>
<feature type="compositionally biased region" description="Basic and acidic residues" evidence="1">
    <location>
        <begin position="14"/>
        <end position="23"/>
    </location>
</feature>